<evidence type="ECO:0000313" key="2">
    <source>
        <dbReference type="EMBL" id="KAK6178836.1"/>
    </source>
</evidence>
<evidence type="ECO:0000259" key="1">
    <source>
        <dbReference type="PROSITE" id="PS50802"/>
    </source>
</evidence>
<proteinExistence type="predicted"/>
<reference evidence="2 3" key="1">
    <citation type="submission" date="2024-01" db="EMBL/GenBank/DDBJ databases">
        <title>The genome of the rayed Mediterranean limpet Patella caerulea (Linnaeus, 1758).</title>
        <authorList>
            <person name="Anh-Thu Weber A."/>
            <person name="Halstead-Nussloch G."/>
        </authorList>
    </citation>
    <scope>NUCLEOTIDE SEQUENCE [LARGE SCALE GENOMIC DNA]</scope>
    <source>
        <strain evidence="2">AATW-2023a</strain>
        <tissue evidence="2">Whole specimen</tissue>
    </source>
</reference>
<evidence type="ECO:0000313" key="3">
    <source>
        <dbReference type="Proteomes" id="UP001347796"/>
    </source>
</evidence>
<feature type="domain" description="OTU" evidence="1">
    <location>
        <begin position="71"/>
        <end position="224"/>
    </location>
</feature>
<dbReference type="Gene3D" id="3.90.70.80">
    <property type="match status" value="1"/>
</dbReference>
<dbReference type="InterPro" id="IPR003323">
    <property type="entry name" value="OTU_dom"/>
</dbReference>
<organism evidence="2 3">
    <name type="scientific">Patella caerulea</name>
    <name type="common">Rayed Mediterranean limpet</name>
    <dbReference type="NCBI Taxonomy" id="87958"/>
    <lineage>
        <taxon>Eukaryota</taxon>
        <taxon>Metazoa</taxon>
        <taxon>Spiralia</taxon>
        <taxon>Lophotrochozoa</taxon>
        <taxon>Mollusca</taxon>
        <taxon>Gastropoda</taxon>
        <taxon>Patellogastropoda</taxon>
        <taxon>Patelloidea</taxon>
        <taxon>Patellidae</taxon>
        <taxon>Patella</taxon>
    </lineage>
</organism>
<protein>
    <recommendedName>
        <fullName evidence="1">OTU domain-containing protein</fullName>
    </recommendedName>
</protein>
<accession>A0AAN8JMG2</accession>
<name>A0AAN8JMG2_PATCE</name>
<dbReference type="SUPFAM" id="SSF54001">
    <property type="entry name" value="Cysteine proteinases"/>
    <property type="match status" value="1"/>
</dbReference>
<gene>
    <name evidence="2" type="ORF">SNE40_011331</name>
</gene>
<dbReference type="EMBL" id="JAZGQO010000008">
    <property type="protein sequence ID" value="KAK6178836.1"/>
    <property type="molecule type" value="Genomic_DNA"/>
</dbReference>
<dbReference type="Pfam" id="PF02338">
    <property type="entry name" value="OTU"/>
    <property type="match status" value="1"/>
</dbReference>
<dbReference type="InterPro" id="IPR038765">
    <property type="entry name" value="Papain-like_cys_pep_sf"/>
</dbReference>
<sequence>MILLRHSLRMKTNNSQVPQPLPGLMTATSHIYGKSPIYDTLQNVESDGTTPLTARDLVFESTPPESETQEMELIRIRGDGRCLFRSLVVRIDAQLHHAARNDDGSLQDKILDLSERIQADGLRCLVTASMLNDNFEEYKRLSLDTVNADMPSHLQYSSIEDRIASMAEPLSMAGELEIITASKVLKRPIRVYRDGSMIASYGEEFQNPLYAQFSKVRTDVGHYD</sequence>
<dbReference type="PROSITE" id="PS50802">
    <property type="entry name" value="OTU"/>
    <property type="match status" value="1"/>
</dbReference>
<comment type="caution">
    <text evidence="2">The sequence shown here is derived from an EMBL/GenBank/DDBJ whole genome shotgun (WGS) entry which is preliminary data.</text>
</comment>
<keyword evidence="3" id="KW-1185">Reference proteome</keyword>
<dbReference type="AlphaFoldDB" id="A0AAN8JMG2"/>
<dbReference type="Proteomes" id="UP001347796">
    <property type="component" value="Unassembled WGS sequence"/>
</dbReference>